<dbReference type="PROSITE" id="PS50110">
    <property type="entry name" value="RESPONSE_REGULATORY"/>
    <property type="match status" value="1"/>
</dbReference>
<dbReference type="Gene3D" id="3.40.50.2300">
    <property type="match status" value="1"/>
</dbReference>
<dbReference type="CDD" id="cd17546">
    <property type="entry name" value="REC_hyHK_CKI1_RcsC-like"/>
    <property type="match status" value="1"/>
</dbReference>
<feature type="region of interest" description="Disordered" evidence="7">
    <location>
        <begin position="593"/>
        <end position="614"/>
    </location>
</feature>
<feature type="region of interest" description="Disordered" evidence="7">
    <location>
        <begin position="548"/>
        <end position="573"/>
    </location>
</feature>
<evidence type="ECO:0000256" key="7">
    <source>
        <dbReference type="SAM" id="MobiDB-lite"/>
    </source>
</evidence>
<keyword evidence="5" id="KW-0539">Nucleus</keyword>
<protein>
    <recommendedName>
        <fullName evidence="8">Response regulatory domain-containing protein</fullName>
    </recommendedName>
</protein>
<name>A0A2T9Y4N8_9FUNG</name>
<dbReference type="PANTHER" id="PTHR45339:SF1">
    <property type="entry name" value="HYBRID SIGNAL TRANSDUCTION HISTIDINE KINASE J"/>
    <property type="match status" value="1"/>
</dbReference>
<comment type="subcellular location">
    <subcellularLocation>
        <location evidence="1">Nucleus</location>
    </subcellularLocation>
</comment>
<feature type="region of interest" description="Disordered" evidence="7">
    <location>
        <begin position="194"/>
        <end position="220"/>
    </location>
</feature>
<dbReference type="Gene3D" id="1.10.10.10">
    <property type="entry name" value="Winged helix-like DNA-binding domain superfamily/Winged helix DNA-binding domain"/>
    <property type="match status" value="1"/>
</dbReference>
<dbReference type="GO" id="GO:0000160">
    <property type="term" value="P:phosphorelay signal transduction system"/>
    <property type="evidence" value="ECO:0007669"/>
    <property type="project" value="UniProtKB-KW"/>
</dbReference>
<evidence type="ECO:0000256" key="6">
    <source>
        <dbReference type="PROSITE-ProRule" id="PRU00169"/>
    </source>
</evidence>
<evidence type="ECO:0000256" key="3">
    <source>
        <dbReference type="ARBA" id="ARBA00023012"/>
    </source>
</evidence>
<comment type="caution">
    <text evidence="9">The sequence shown here is derived from an EMBL/GenBank/DDBJ whole genome shotgun (WGS) entry which is preliminary data.</text>
</comment>
<dbReference type="SUPFAM" id="SSF46785">
    <property type="entry name" value="Winged helix' DNA-binding domain"/>
    <property type="match status" value="1"/>
</dbReference>
<dbReference type="SMART" id="SM00415">
    <property type="entry name" value="HSF"/>
    <property type="match status" value="1"/>
</dbReference>
<feature type="domain" description="Response regulatory" evidence="8">
    <location>
        <begin position="397"/>
        <end position="511"/>
    </location>
</feature>
<feature type="compositionally biased region" description="Polar residues" evidence="7">
    <location>
        <begin position="199"/>
        <end position="218"/>
    </location>
</feature>
<dbReference type="InterPro" id="IPR001789">
    <property type="entry name" value="Sig_transdc_resp-reg_receiver"/>
</dbReference>
<gene>
    <name evidence="9" type="ORF">BB560_006515</name>
</gene>
<feature type="region of interest" description="Disordered" evidence="7">
    <location>
        <begin position="660"/>
        <end position="689"/>
    </location>
</feature>
<keyword evidence="3" id="KW-0902">Two-component regulatory system</keyword>
<keyword evidence="10" id="KW-1185">Reference proteome</keyword>
<evidence type="ECO:0000313" key="10">
    <source>
        <dbReference type="Proteomes" id="UP000245609"/>
    </source>
</evidence>
<dbReference type="GO" id="GO:0003700">
    <property type="term" value="F:DNA-binding transcription factor activity"/>
    <property type="evidence" value="ECO:0007669"/>
    <property type="project" value="InterPro"/>
</dbReference>
<feature type="modified residue" description="4-aspartylphosphate" evidence="6">
    <location>
        <position position="446"/>
    </location>
</feature>
<evidence type="ECO:0000313" key="9">
    <source>
        <dbReference type="EMBL" id="PVU87288.1"/>
    </source>
</evidence>
<feature type="non-terminal residue" evidence="9">
    <location>
        <position position="689"/>
    </location>
</feature>
<dbReference type="SUPFAM" id="SSF52172">
    <property type="entry name" value="CheY-like"/>
    <property type="match status" value="1"/>
</dbReference>
<dbReference type="STRING" id="133381.A0A2T9Y4N8"/>
<evidence type="ECO:0000256" key="1">
    <source>
        <dbReference type="ARBA" id="ARBA00004123"/>
    </source>
</evidence>
<organism evidence="9 10">
    <name type="scientific">Smittium megazygosporum</name>
    <dbReference type="NCBI Taxonomy" id="133381"/>
    <lineage>
        <taxon>Eukaryota</taxon>
        <taxon>Fungi</taxon>
        <taxon>Fungi incertae sedis</taxon>
        <taxon>Zoopagomycota</taxon>
        <taxon>Kickxellomycotina</taxon>
        <taxon>Harpellomycetes</taxon>
        <taxon>Harpellales</taxon>
        <taxon>Legeriomycetaceae</taxon>
        <taxon>Smittium</taxon>
    </lineage>
</organism>
<dbReference type="GO" id="GO:0005634">
    <property type="term" value="C:nucleus"/>
    <property type="evidence" value="ECO:0007669"/>
    <property type="project" value="UniProtKB-SubCell"/>
</dbReference>
<dbReference type="InterPro" id="IPR036390">
    <property type="entry name" value="WH_DNA-bd_sf"/>
</dbReference>
<evidence type="ECO:0000259" key="8">
    <source>
        <dbReference type="PROSITE" id="PS50110"/>
    </source>
</evidence>
<evidence type="ECO:0000256" key="4">
    <source>
        <dbReference type="ARBA" id="ARBA00023125"/>
    </source>
</evidence>
<dbReference type="InterPro" id="IPR000232">
    <property type="entry name" value="HSF_DNA-bd"/>
</dbReference>
<evidence type="ECO:0000256" key="5">
    <source>
        <dbReference type="ARBA" id="ARBA00023242"/>
    </source>
</evidence>
<dbReference type="PANTHER" id="PTHR45339">
    <property type="entry name" value="HYBRID SIGNAL TRANSDUCTION HISTIDINE KINASE J"/>
    <property type="match status" value="1"/>
</dbReference>
<keyword evidence="2 6" id="KW-0597">Phosphoprotein</keyword>
<dbReference type="Pfam" id="PF00072">
    <property type="entry name" value="Response_reg"/>
    <property type="match status" value="1"/>
</dbReference>
<proteinExistence type="predicted"/>
<dbReference type="AlphaFoldDB" id="A0A2T9Y4N8"/>
<dbReference type="Proteomes" id="UP000245609">
    <property type="component" value="Unassembled WGS sequence"/>
</dbReference>
<dbReference type="OrthoDB" id="424572at2759"/>
<reference evidence="9 10" key="1">
    <citation type="journal article" date="2018" name="MBio">
        <title>Comparative Genomics Reveals the Core Gene Toolbox for the Fungus-Insect Symbiosis.</title>
        <authorList>
            <person name="Wang Y."/>
            <person name="Stata M."/>
            <person name="Wang W."/>
            <person name="Stajich J.E."/>
            <person name="White M.M."/>
            <person name="Moncalvo J.M."/>
        </authorList>
    </citation>
    <scope>NUCLEOTIDE SEQUENCE [LARGE SCALE GENOMIC DNA]</scope>
    <source>
        <strain evidence="9 10">SC-DP-2</strain>
    </source>
</reference>
<dbReference type="GO" id="GO:0043565">
    <property type="term" value="F:sequence-specific DNA binding"/>
    <property type="evidence" value="ECO:0007669"/>
    <property type="project" value="InterPro"/>
</dbReference>
<sequence>MECADDEVVKILANVPEFVKKLFNLKIYPEVDAYADFIHWSPSGKTFIVRDQAKFSKFVLPRHYKHKNFQTFIRQLNKYDFHKSHDNTLEVMNYLAFVEPTYKDSKDLKEDILEKISKNLNNSSSNLSRLSSLSESFDQNLQNLFKFDPSQNNLAASSSFPPNNGTATFQDFQFELPNQAVFDSANNAQINESKPLLDPSTSKASITSTHNPLQTNLKPPQDFNPALKLSDSKTPFSTPIDYILTDPNLGNSLDTTATIHDSLSKLHPNYASLNLGFQLNNDPKLGVSTQAVNSLSTQDLFNSASFVISTSENPNISSSTPFNRKAIDLLYQGIDRQSARNRQLERIINASKKHRINSDESNFAIVFKKGKHPLGQKQTSESNSNVFSGNTWIQPPKVLLVEDREVDRDVASRILKVFGCSIDLASDGNVAVSKMNDKHYDIVLMDILMPNLDGVSATTYIRSFDRITPIISLTSTADTKSCTLYVKKGMNEVLEKPLTKDRVLRLLNKYCSHLNLQKSDNLQIAPVLQNFVIDPSFQYIDSNKITEINDNSADSPDDNKGVQSDVPTSAMPVPAQSVSFDKNYSNQAVQNNEPIQTPKFDYNNPEKVSSPNKNNPRFSHHFNHELGIDSSNISLEASNFKTHILNSTNPNLAFSDQIEQKTGESSLQQPPMDYPSKHNQKFNTSHFHP</sequence>
<accession>A0A2T9Y4N8</accession>
<keyword evidence="4" id="KW-0238">DNA-binding</keyword>
<evidence type="ECO:0000256" key="2">
    <source>
        <dbReference type="ARBA" id="ARBA00022553"/>
    </source>
</evidence>
<dbReference type="EMBL" id="MBFS01003325">
    <property type="protein sequence ID" value="PVU87288.1"/>
    <property type="molecule type" value="Genomic_DNA"/>
</dbReference>
<dbReference type="InterPro" id="IPR036388">
    <property type="entry name" value="WH-like_DNA-bd_sf"/>
</dbReference>
<dbReference type="InterPro" id="IPR011006">
    <property type="entry name" value="CheY-like_superfamily"/>
</dbReference>
<dbReference type="Pfam" id="PF00447">
    <property type="entry name" value="HSF_DNA-bind"/>
    <property type="match status" value="1"/>
</dbReference>
<dbReference type="SMART" id="SM00448">
    <property type="entry name" value="REC"/>
    <property type="match status" value="1"/>
</dbReference>